<feature type="compositionally biased region" description="Polar residues" evidence="1">
    <location>
        <begin position="85"/>
        <end position="100"/>
    </location>
</feature>
<reference evidence="2 3" key="1">
    <citation type="journal article" date="2018" name="Proc. R. Soc. B">
        <title>A non-coding region near Follistatin controls head colour polymorphism in the Gouldian finch.</title>
        <authorList>
            <person name="Toomey M.B."/>
            <person name="Marques C.I."/>
            <person name="Andrade P."/>
            <person name="Araujo P.M."/>
            <person name="Sabatino S."/>
            <person name="Gazda M.A."/>
            <person name="Afonso S."/>
            <person name="Lopes R.J."/>
            <person name="Corbo J.C."/>
            <person name="Carneiro M."/>
        </authorList>
    </citation>
    <scope>NUCLEOTIDE SEQUENCE [LARGE SCALE GENOMIC DNA]</scope>
    <source>
        <strain evidence="2">Red01</strain>
        <tissue evidence="2">Muscle</tissue>
    </source>
</reference>
<feature type="region of interest" description="Disordered" evidence="1">
    <location>
        <begin position="83"/>
        <end position="132"/>
    </location>
</feature>
<gene>
    <name evidence="2" type="ORF">DV515_00018061</name>
</gene>
<evidence type="ECO:0000313" key="2">
    <source>
        <dbReference type="EMBL" id="RLV63644.1"/>
    </source>
</evidence>
<protein>
    <submittedName>
        <fullName evidence="2">Uncharacterized protein</fullName>
    </submittedName>
</protein>
<accession>A0A3L8Q8J7</accession>
<keyword evidence="3" id="KW-1185">Reference proteome</keyword>
<organism evidence="2 3">
    <name type="scientific">Chloebia gouldiae</name>
    <name type="common">Gouldian finch</name>
    <name type="synonym">Erythrura gouldiae</name>
    <dbReference type="NCBI Taxonomy" id="44316"/>
    <lineage>
        <taxon>Eukaryota</taxon>
        <taxon>Metazoa</taxon>
        <taxon>Chordata</taxon>
        <taxon>Craniata</taxon>
        <taxon>Vertebrata</taxon>
        <taxon>Euteleostomi</taxon>
        <taxon>Archelosauria</taxon>
        <taxon>Archosauria</taxon>
        <taxon>Dinosauria</taxon>
        <taxon>Saurischia</taxon>
        <taxon>Theropoda</taxon>
        <taxon>Coelurosauria</taxon>
        <taxon>Aves</taxon>
        <taxon>Neognathae</taxon>
        <taxon>Neoaves</taxon>
        <taxon>Telluraves</taxon>
        <taxon>Australaves</taxon>
        <taxon>Passeriformes</taxon>
        <taxon>Passeroidea</taxon>
        <taxon>Passeridae</taxon>
        <taxon>Chloebia</taxon>
    </lineage>
</organism>
<comment type="caution">
    <text evidence="2">The sequence shown here is derived from an EMBL/GenBank/DDBJ whole genome shotgun (WGS) entry which is preliminary data.</text>
</comment>
<dbReference type="AlphaFoldDB" id="A0A3L8Q8J7"/>
<evidence type="ECO:0000256" key="1">
    <source>
        <dbReference type="SAM" id="MobiDB-lite"/>
    </source>
</evidence>
<name>A0A3L8Q8J7_CHLGU</name>
<proteinExistence type="predicted"/>
<dbReference type="Proteomes" id="UP000276834">
    <property type="component" value="Unassembled WGS sequence"/>
</dbReference>
<feature type="region of interest" description="Disordered" evidence="1">
    <location>
        <begin position="1"/>
        <end position="35"/>
    </location>
</feature>
<evidence type="ECO:0000313" key="3">
    <source>
        <dbReference type="Proteomes" id="UP000276834"/>
    </source>
</evidence>
<dbReference type="EMBL" id="QUSF01002273">
    <property type="protein sequence ID" value="RLV63644.1"/>
    <property type="molecule type" value="Genomic_DNA"/>
</dbReference>
<sequence length="223" mass="24331">MGSFQMEKAAVPRQLRGQRKEGLDHGICAGPTVLGSSHRALGEQRAQQEGQNQARSRSSCSIALLEKALGWFKVLKGLEGRERATPNTAPVSQPPLSVSQKELDGLPAGHPAVSSPSLNPVPEVPRPGQQPCVRPEQQALSQRLWEEPKRRMKPDVPTPEVLSVCSFSTQGWSLTCGWRHLQEFPDPWLCQLPPAAVWIWGMAKPEGDCGLRSEHRISSGAVG</sequence>
<feature type="non-terminal residue" evidence="2">
    <location>
        <position position="223"/>
    </location>
</feature>